<sequence length="245" mass="27760">MMPFKGPDAYDEEGFFSSYLSRRYRGESPNLTMEEPAFYSLAGSPSGKEILEIGCGDGSYAASLLEAGCASYTGIEGSQKMARLAQKRLVDSNGTVIHSRIEDYEWEQEKYDMVLSRLVLHYIEDLAPVLSHIRSALKPGGRLVISVQHPLLTSSFKSMGSDGKRKEWIIDDYFLTGKREEPWMGSLVVKYHRTVENYFGLLQQAGLTVESLKEAVPQEGLFMDKSEYERRRRIPLFLLFSCSRP</sequence>
<dbReference type="Gene3D" id="3.40.50.150">
    <property type="entry name" value="Vaccinia Virus protein VP39"/>
    <property type="match status" value="1"/>
</dbReference>
<dbReference type="EMBL" id="VTER01000006">
    <property type="protein sequence ID" value="TYS47845.1"/>
    <property type="molecule type" value="Genomic_DNA"/>
</dbReference>
<evidence type="ECO:0000259" key="1">
    <source>
        <dbReference type="Pfam" id="PF08241"/>
    </source>
</evidence>
<dbReference type="AlphaFoldDB" id="A0A5D4R8Y9"/>
<reference evidence="2 3" key="1">
    <citation type="submission" date="2019-08" db="EMBL/GenBank/DDBJ databases">
        <title>Bacillus genomes from the desert of Cuatro Cienegas, Coahuila.</title>
        <authorList>
            <person name="Olmedo-Alvarez G."/>
        </authorList>
    </citation>
    <scope>NUCLEOTIDE SEQUENCE [LARGE SCALE GENOMIC DNA]</scope>
    <source>
        <strain evidence="2 3">CH446_14T</strain>
    </source>
</reference>
<keyword evidence="2" id="KW-0489">Methyltransferase</keyword>
<dbReference type="InterPro" id="IPR013216">
    <property type="entry name" value="Methyltransf_11"/>
</dbReference>
<evidence type="ECO:0000313" key="3">
    <source>
        <dbReference type="Proteomes" id="UP000322139"/>
    </source>
</evidence>
<dbReference type="Pfam" id="PF08241">
    <property type="entry name" value="Methyltransf_11"/>
    <property type="match status" value="1"/>
</dbReference>
<evidence type="ECO:0000313" key="2">
    <source>
        <dbReference type="EMBL" id="TYS47845.1"/>
    </source>
</evidence>
<dbReference type="PANTHER" id="PTHR43861:SF1">
    <property type="entry name" value="TRANS-ACONITATE 2-METHYLTRANSFERASE"/>
    <property type="match status" value="1"/>
</dbReference>
<name>A0A5D4R8Y9_9BACI</name>
<dbReference type="SUPFAM" id="SSF53335">
    <property type="entry name" value="S-adenosyl-L-methionine-dependent methyltransferases"/>
    <property type="match status" value="1"/>
</dbReference>
<dbReference type="Proteomes" id="UP000322139">
    <property type="component" value="Unassembled WGS sequence"/>
</dbReference>
<feature type="domain" description="Methyltransferase type 11" evidence="1">
    <location>
        <begin position="51"/>
        <end position="145"/>
    </location>
</feature>
<proteinExistence type="predicted"/>
<dbReference type="GO" id="GO:0008757">
    <property type="term" value="F:S-adenosylmethionine-dependent methyltransferase activity"/>
    <property type="evidence" value="ECO:0007669"/>
    <property type="project" value="InterPro"/>
</dbReference>
<dbReference type="InterPro" id="IPR029063">
    <property type="entry name" value="SAM-dependent_MTases_sf"/>
</dbReference>
<dbReference type="GO" id="GO:0032259">
    <property type="term" value="P:methylation"/>
    <property type="evidence" value="ECO:0007669"/>
    <property type="project" value="UniProtKB-KW"/>
</dbReference>
<organism evidence="2 3">
    <name type="scientific">Bacillus infantis</name>
    <dbReference type="NCBI Taxonomy" id="324767"/>
    <lineage>
        <taxon>Bacteria</taxon>
        <taxon>Bacillati</taxon>
        <taxon>Bacillota</taxon>
        <taxon>Bacilli</taxon>
        <taxon>Bacillales</taxon>
        <taxon>Bacillaceae</taxon>
        <taxon>Bacillus</taxon>
    </lineage>
</organism>
<dbReference type="CDD" id="cd02440">
    <property type="entry name" value="AdoMet_MTases"/>
    <property type="match status" value="1"/>
</dbReference>
<accession>A0A5D4R8Y9</accession>
<protein>
    <submittedName>
        <fullName evidence="2">Methyltransferase domain-containing protein</fullName>
    </submittedName>
</protein>
<comment type="caution">
    <text evidence="2">The sequence shown here is derived from an EMBL/GenBank/DDBJ whole genome shotgun (WGS) entry which is preliminary data.</text>
</comment>
<keyword evidence="2" id="KW-0808">Transferase</keyword>
<dbReference type="PANTHER" id="PTHR43861">
    <property type="entry name" value="TRANS-ACONITATE 2-METHYLTRANSFERASE-RELATED"/>
    <property type="match status" value="1"/>
</dbReference>
<gene>
    <name evidence="2" type="ORF">FZD51_13010</name>
</gene>